<reference evidence="1 2" key="1">
    <citation type="journal article" date="2007" name="Nature">
        <title>The medaka draft genome and insights into vertebrate genome evolution.</title>
        <authorList>
            <person name="Kasahara M."/>
            <person name="Naruse K."/>
            <person name="Sasaki S."/>
            <person name="Nakatani Y."/>
            <person name="Qu W."/>
            <person name="Ahsan B."/>
            <person name="Yamada T."/>
            <person name="Nagayasu Y."/>
            <person name="Doi K."/>
            <person name="Kasai Y."/>
            <person name="Jindo T."/>
            <person name="Kobayashi D."/>
            <person name="Shimada A."/>
            <person name="Toyoda A."/>
            <person name="Kuroki Y."/>
            <person name="Fujiyama A."/>
            <person name="Sasaki T."/>
            <person name="Shimizu A."/>
            <person name="Asakawa S."/>
            <person name="Shimizu N."/>
            <person name="Hashimoto S."/>
            <person name="Yang J."/>
            <person name="Lee Y."/>
            <person name="Matsushima K."/>
            <person name="Sugano S."/>
            <person name="Sakaizumi M."/>
            <person name="Narita T."/>
            <person name="Ohishi K."/>
            <person name="Haga S."/>
            <person name="Ohta F."/>
            <person name="Nomoto H."/>
            <person name="Nogata K."/>
            <person name="Morishita T."/>
            <person name="Endo T."/>
            <person name="Shin-I T."/>
            <person name="Takeda H."/>
            <person name="Morishita S."/>
            <person name="Kohara Y."/>
        </authorList>
    </citation>
    <scope>NUCLEOTIDE SEQUENCE [LARGE SCALE GENOMIC DNA]</scope>
    <source>
        <strain evidence="1 2">Hd-rR</strain>
    </source>
</reference>
<sequence>MAVAGVILIARSIKLLTKFQAAREIPALFIERNVRLRGKVHSITEKGIEVEHVPIYLPLSLFSSDVSTSTMLVHLAGVELTPEGQIWLQNTLAPTQVVWLKLISREDNALNCLVSHNRGSMWGHCMNEEVLKLGLARTAPIVGVQPESRLYWRLHKRLHRAELKAEKKGRGFWKEESPWERTFKAVRDSSIIRLMKTIFKRALWSIFANLVSIDAHWFLQRLLLPP</sequence>
<dbReference type="InterPro" id="IPR042421">
    <property type="entry name" value="C3orf33-like"/>
</dbReference>
<name>H2LLK2_ORYLA</name>
<dbReference type="InterPro" id="IPR035437">
    <property type="entry name" value="SNase_OB-fold_sf"/>
</dbReference>
<evidence type="ECO:0000313" key="1">
    <source>
        <dbReference type="Ensembl" id="ENSORLP00000006916.2"/>
    </source>
</evidence>
<dbReference type="HOGENOM" id="CLU_1942983_0_0_1"/>
<reference evidence="1" key="3">
    <citation type="submission" date="2025-09" db="UniProtKB">
        <authorList>
            <consortium name="Ensembl"/>
        </authorList>
    </citation>
    <scope>IDENTIFICATION</scope>
    <source>
        <strain evidence="1">Hd-rR</strain>
    </source>
</reference>
<evidence type="ECO:0000313" key="2">
    <source>
        <dbReference type="Proteomes" id="UP000001038"/>
    </source>
</evidence>
<protein>
    <submittedName>
        <fullName evidence="1">Chromosome 3 open reading frame 33</fullName>
    </submittedName>
</protein>
<reference evidence="1" key="2">
    <citation type="submission" date="2025-08" db="UniProtKB">
        <authorList>
            <consortium name="Ensembl"/>
        </authorList>
    </citation>
    <scope>IDENTIFICATION</scope>
    <source>
        <strain evidence="1">Hd-rR</strain>
    </source>
</reference>
<dbReference type="Proteomes" id="UP000001038">
    <property type="component" value="Chromosome 13"/>
</dbReference>
<dbReference type="AlphaFoldDB" id="H2LLK2"/>
<dbReference type="GeneTree" id="ENSGT00390000004493"/>
<dbReference type="Ensembl" id="ENSORLT00000006917.2">
    <property type="protein sequence ID" value="ENSORLP00000006916.2"/>
    <property type="gene ID" value="ENSORLG00000026796.1"/>
</dbReference>
<proteinExistence type="predicted"/>
<dbReference type="Gene3D" id="2.40.50.90">
    <property type="match status" value="1"/>
</dbReference>
<accession>H2LLK2</accession>
<dbReference type="Bgee" id="ENSORLG00000026796">
    <property type="expression patterns" value="Expressed in muscle tissue and 13 other cell types or tissues"/>
</dbReference>
<dbReference type="PANTHER" id="PTHR28434:SF1">
    <property type="entry name" value="PROTEIN C3ORF33"/>
    <property type="match status" value="1"/>
</dbReference>
<dbReference type="eggNOG" id="ENOG502QR9T">
    <property type="taxonomic scope" value="Eukaryota"/>
</dbReference>
<keyword evidence="2" id="KW-1185">Reference proteome</keyword>
<gene>
    <name evidence="1" type="primary">C3orf33</name>
    <name evidence="1" type="synonym">c18h3orf33</name>
</gene>
<organism evidence="1 2">
    <name type="scientific">Oryzias latipes</name>
    <name type="common">Japanese rice fish</name>
    <name type="synonym">Japanese killifish</name>
    <dbReference type="NCBI Taxonomy" id="8090"/>
    <lineage>
        <taxon>Eukaryota</taxon>
        <taxon>Metazoa</taxon>
        <taxon>Chordata</taxon>
        <taxon>Craniata</taxon>
        <taxon>Vertebrata</taxon>
        <taxon>Euteleostomi</taxon>
        <taxon>Actinopterygii</taxon>
        <taxon>Neopterygii</taxon>
        <taxon>Teleostei</taxon>
        <taxon>Neoteleostei</taxon>
        <taxon>Acanthomorphata</taxon>
        <taxon>Ovalentaria</taxon>
        <taxon>Atherinomorphae</taxon>
        <taxon>Beloniformes</taxon>
        <taxon>Adrianichthyidae</taxon>
        <taxon>Oryziinae</taxon>
        <taxon>Oryzias</taxon>
    </lineage>
</organism>
<dbReference type="PANTHER" id="PTHR28434">
    <property type="entry name" value="PROTEIN C3ORF33"/>
    <property type="match status" value="1"/>
</dbReference>
<dbReference type="SUPFAM" id="SSF50199">
    <property type="entry name" value="Staphylococcal nuclease"/>
    <property type="match status" value="1"/>
</dbReference>